<proteinExistence type="predicted"/>
<dbReference type="AlphaFoldDB" id="G2H1S7"/>
<sequence length="34" mass="3697">QGYTPVTPMPAPDARMMAENTPKMRPDHAPCPGM</sequence>
<reference evidence="2 3" key="1">
    <citation type="journal article" date="2012" name="Genome Res.">
        <title>Genomic basis of endosymbiont-conferred protection against an insect parasitoid.</title>
        <authorList>
            <person name="Hansen A.K."/>
            <person name="Vorburger C."/>
            <person name="Moran N.A."/>
        </authorList>
    </citation>
    <scope>NUCLEOTIDE SEQUENCE [LARGE SCALE GENOMIC DNA]</scope>
    <source>
        <strain evidence="3">R5.15</strain>
    </source>
</reference>
<evidence type="ECO:0000313" key="3">
    <source>
        <dbReference type="Proteomes" id="UP000004116"/>
    </source>
</evidence>
<evidence type="ECO:0000313" key="2">
    <source>
        <dbReference type="EMBL" id="EGY28054.1"/>
    </source>
</evidence>
<gene>
    <name evidence="2" type="ORF">Rin_00020210</name>
</gene>
<feature type="region of interest" description="Disordered" evidence="1">
    <location>
        <begin position="1"/>
        <end position="34"/>
    </location>
</feature>
<accession>G2H1S7</accession>
<feature type="non-terminal residue" evidence="2">
    <location>
        <position position="1"/>
    </location>
</feature>
<keyword evidence="3" id="KW-1185">Reference proteome</keyword>
<dbReference type="EMBL" id="AGCA01000469">
    <property type="protein sequence ID" value="EGY28054.1"/>
    <property type="molecule type" value="Genomic_DNA"/>
</dbReference>
<organism evidence="2 3">
    <name type="scientific">Candidatus Regiella insecticola 5.15</name>
    <dbReference type="NCBI Taxonomy" id="1005043"/>
    <lineage>
        <taxon>Bacteria</taxon>
        <taxon>Pseudomonadati</taxon>
        <taxon>Pseudomonadota</taxon>
        <taxon>Gammaproteobacteria</taxon>
        <taxon>Enterobacterales</taxon>
        <taxon>Enterobacteriaceae</taxon>
        <taxon>aphid secondary symbionts</taxon>
        <taxon>Candidatus Regiella</taxon>
    </lineage>
</organism>
<comment type="caution">
    <text evidence="2">The sequence shown here is derived from an EMBL/GenBank/DDBJ whole genome shotgun (WGS) entry which is preliminary data.</text>
</comment>
<name>G2H1S7_9ENTR</name>
<dbReference type="Proteomes" id="UP000004116">
    <property type="component" value="Unassembled WGS sequence"/>
</dbReference>
<protein>
    <submittedName>
        <fullName evidence="2">Uncharacterized protein</fullName>
    </submittedName>
</protein>
<evidence type="ECO:0000256" key="1">
    <source>
        <dbReference type="SAM" id="MobiDB-lite"/>
    </source>
</evidence>